<gene>
    <name evidence="1" type="ORF">CEXT_256651</name>
</gene>
<name>A0AAV4R5L6_CAEEX</name>
<reference evidence="1 2" key="1">
    <citation type="submission" date="2021-06" db="EMBL/GenBank/DDBJ databases">
        <title>Caerostris extrusa draft genome.</title>
        <authorList>
            <person name="Kono N."/>
            <person name="Arakawa K."/>
        </authorList>
    </citation>
    <scope>NUCLEOTIDE SEQUENCE [LARGE SCALE GENOMIC DNA]</scope>
</reference>
<evidence type="ECO:0000313" key="2">
    <source>
        <dbReference type="Proteomes" id="UP001054945"/>
    </source>
</evidence>
<keyword evidence="2" id="KW-1185">Reference proteome</keyword>
<accession>A0AAV4R5L6</accession>
<protein>
    <submittedName>
        <fullName evidence="1">Uncharacterized protein</fullName>
    </submittedName>
</protein>
<dbReference type="EMBL" id="BPLR01007262">
    <property type="protein sequence ID" value="GIY15662.1"/>
    <property type="molecule type" value="Genomic_DNA"/>
</dbReference>
<dbReference type="AlphaFoldDB" id="A0AAV4R5L6"/>
<sequence>MRGTIKPNAFPRAFESSISGRIEVLKPIKEGKKPAVFVEGGQSLLSCFAIQEVSTLHSEFNGLRHAKGTSF</sequence>
<evidence type="ECO:0000313" key="1">
    <source>
        <dbReference type="EMBL" id="GIY15662.1"/>
    </source>
</evidence>
<dbReference type="Proteomes" id="UP001054945">
    <property type="component" value="Unassembled WGS sequence"/>
</dbReference>
<comment type="caution">
    <text evidence="1">The sequence shown here is derived from an EMBL/GenBank/DDBJ whole genome shotgun (WGS) entry which is preliminary data.</text>
</comment>
<proteinExistence type="predicted"/>
<organism evidence="1 2">
    <name type="scientific">Caerostris extrusa</name>
    <name type="common">Bark spider</name>
    <name type="synonym">Caerostris bankana</name>
    <dbReference type="NCBI Taxonomy" id="172846"/>
    <lineage>
        <taxon>Eukaryota</taxon>
        <taxon>Metazoa</taxon>
        <taxon>Ecdysozoa</taxon>
        <taxon>Arthropoda</taxon>
        <taxon>Chelicerata</taxon>
        <taxon>Arachnida</taxon>
        <taxon>Araneae</taxon>
        <taxon>Araneomorphae</taxon>
        <taxon>Entelegynae</taxon>
        <taxon>Araneoidea</taxon>
        <taxon>Araneidae</taxon>
        <taxon>Caerostris</taxon>
    </lineage>
</organism>